<protein>
    <submittedName>
        <fullName evidence="2">Uncharacterized protein</fullName>
    </submittedName>
</protein>
<feature type="region of interest" description="Disordered" evidence="1">
    <location>
        <begin position="1"/>
        <end position="41"/>
    </location>
</feature>
<name>A0A1B9GWS8_9TREE</name>
<keyword evidence="3" id="KW-1185">Reference proteome</keyword>
<reference evidence="2 3" key="1">
    <citation type="submission" date="2013-07" db="EMBL/GenBank/DDBJ databases">
        <title>The Genome Sequence of Cryptococcus heveanensis BCC8398.</title>
        <authorList>
            <consortium name="The Broad Institute Genome Sequencing Platform"/>
            <person name="Cuomo C."/>
            <person name="Litvintseva A."/>
            <person name="Chen Y."/>
            <person name="Heitman J."/>
            <person name="Sun S."/>
            <person name="Springer D."/>
            <person name="Dromer F."/>
            <person name="Young S.K."/>
            <person name="Zeng Q."/>
            <person name="Gargeya S."/>
            <person name="Fitzgerald M."/>
            <person name="Abouelleil A."/>
            <person name="Alvarado L."/>
            <person name="Berlin A.M."/>
            <person name="Chapman S.B."/>
            <person name="Dewar J."/>
            <person name="Goldberg J."/>
            <person name="Griggs A."/>
            <person name="Gujja S."/>
            <person name="Hansen M."/>
            <person name="Howarth C."/>
            <person name="Imamovic A."/>
            <person name="Larimer J."/>
            <person name="McCowan C."/>
            <person name="Murphy C."/>
            <person name="Pearson M."/>
            <person name="Priest M."/>
            <person name="Roberts A."/>
            <person name="Saif S."/>
            <person name="Shea T."/>
            <person name="Sykes S."/>
            <person name="Wortman J."/>
            <person name="Nusbaum C."/>
            <person name="Birren B."/>
        </authorList>
    </citation>
    <scope>NUCLEOTIDE SEQUENCE [LARGE SCALE GENOMIC DNA]</scope>
    <source>
        <strain evidence="2 3">BCC8398</strain>
    </source>
</reference>
<sequence>MAPRKTSKAAERRRRASQAHSQPLRIQHGGLVQDEDIEEDEQYAGLVYESSSGEEEEIEMAMPGRVEELGDDSHAPSISTTAAATAPATAPATGRFPLGLGPPPQTDLGSVSAGSLMFHNPEVASKLTGIDYNNSAFNPDDLLDFSGHIEPGGDFEMTDMDHADAQTEPNKADNKEQTPQEGSLSFIPKRERSLVAIGANDASRMISGACDLPRT</sequence>
<feature type="compositionally biased region" description="Low complexity" evidence="1">
    <location>
        <begin position="80"/>
        <end position="93"/>
    </location>
</feature>
<dbReference type="EMBL" id="KI669499">
    <property type="protein sequence ID" value="OCF35472.1"/>
    <property type="molecule type" value="Genomic_DNA"/>
</dbReference>
<dbReference type="AlphaFoldDB" id="A0A1B9GWS8"/>
<evidence type="ECO:0000256" key="1">
    <source>
        <dbReference type="SAM" id="MobiDB-lite"/>
    </source>
</evidence>
<feature type="compositionally biased region" description="Basic residues" evidence="1">
    <location>
        <begin position="1"/>
        <end position="17"/>
    </location>
</feature>
<feature type="region of interest" description="Disordered" evidence="1">
    <location>
        <begin position="68"/>
        <end position="107"/>
    </location>
</feature>
<feature type="compositionally biased region" description="Basic and acidic residues" evidence="1">
    <location>
        <begin position="159"/>
        <end position="178"/>
    </location>
</feature>
<organism evidence="2 3">
    <name type="scientific">Kwoniella heveanensis BCC8398</name>
    <dbReference type="NCBI Taxonomy" id="1296120"/>
    <lineage>
        <taxon>Eukaryota</taxon>
        <taxon>Fungi</taxon>
        <taxon>Dikarya</taxon>
        <taxon>Basidiomycota</taxon>
        <taxon>Agaricomycotina</taxon>
        <taxon>Tremellomycetes</taxon>
        <taxon>Tremellales</taxon>
        <taxon>Cryptococcaceae</taxon>
        <taxon>Kwoniella</taxon>
    </lineage>
</organism>
<evidence type="ECO:0000313" key="2">
    <source>
        <dbReference type="EMBL" id="OCF35472.1"/>
    </source>
</evidence>
<proteinExistence type="predicted"/>
<feature type="region of interest" description="Disordered" evidence="1">
    <location>
        <begin position="147"/>
        <end position="189"/>
    </location>
</feature>
<evidence type="ECO:0000313" key="3">
    <source>
        <dbReference type="Proteomes" id="UP000092666"/>
    </source>
</evidence>
<reference evidence="3" key="2">
    <citation type="submission" date="2013-12" db="EMBL/GenBank/DDBJ databases">
        <title>Evolution of pathogenesis and genome organization in the Tremellales.</title>
        <authorList>
            <person name="Cuomo C."/>
            <person name="Litvintseva A."/>
            <person name="Heitman J."/>
            <person name="Chen Y."/>
            <person name="Sun S."/>
            <person name="Springer D."/>
            <person name="Dromer F."/>
            <person name="Young S."/>
            <person name="Zeng Q."/>
            <person name="Chapman S."/>
            <person name="Gujja S."/>
            <person name="Saif S."/>
            <person name="Birren B."/>
        </authorList>
    </citation>
    <scope>NUCLEOTIDE SEQUENCE [LARGE SCALE GENOMIC DNA]</scope>
    <source>
        <strain evidence="3">BCC8398</strain>
    </source>
</reference>
<accession>A0A1B9GWS8</accession>
<dbReference type="Proteomes" id="UP000092666">
    <property type="component" value="Unassembled WGS sequence"/>
</dbReference>
<gene>
    <name evidence="2" type="ORF">I316_03024</name>
</gene>